<dbReference type="Gene3D" id="3.90.1300.10">
    <property type="entry name" value="Amidase signature (AS) domain"/>
    <property type="match status" value="1"/>
</dbReference>
<dbReference type="InterPro" id="IPR036928">
    <property type="entry name" value="AS_sf"/>
</dbReference>
<dbReference type="eggNOG" id="ENOG502QRP6">
    <property type="taxonomic scope" value="Eukaryota"/>
</dbReference>
<dbReference type="Gramene" id="ONIVA10G20180.1">
    <property type="protein sequence ID" value="ONIVA10G20180.1"/>
    <property type="gene ID" value="ONIVA10G20180"/>
</dbReference>
<feature type="compositionally biased region" description="Basic residues" evidence="1">
    <location>
        <begin position="372"/>
        <end position="381"/>
    </location>
</feature>
<reference evidence="2" key="1">
    <citation type="submission" date="2015-04" db="UniProtKB">
        <authorList>
            <consortium name="EnsemblPlants"/>
        </authorList>
    </citation>
    <scope>IDENTIFICATION</scope>
    <source>
        <strain evidence="2">SL10</strain>
    </source>
</reference>
<feature type="compositionally biased region" description="Basic residues" evidence="1">
    <location>
        <begin position="481"/>
        <end position="491"/>
    </location>
</feature>
<dbReference type="SUPFAM" id="SSF75304">
    <property type="entry name" value="Amidase signature (AS) enzymes"/>
    <property type="match status" value="1"/>
</dbReference>
<organism evidence="2">
    <name type="scientific">Oryza nivara</name>
    <name type="common">Indian wild rice</name>
    <name type="synonym">Oryza sativa f. spontanea</name>
    <dbReference type="NCBI Taxonomy" id="4536"/>
    <lineage>
        <taxon>Eukaryota</taxon>
        <taxon>Viridiplantae</taxon>
        <taxon>Streptophyta</taxon>
        <taxon>Embryophyta</taxon>
        <taxon>Tracheophyta</taxon>
        <taxon>Spermatophyta</taxon>
        <taxon>Magnoliopsida</taxon>
        <taxon>Liliopsida</taxon>
        <taxon>Poales</taxon>
        <taxon>Poaceae</taxon>
        <taxon>BOP clade</taxon>
        <taxon>Oryzoideae</taxon>
        <taxon>Oryzeae</taxon>
        <taxon>Oryzinae</taxon>
        <taxon>Oryza</taxon>
    </lineage>
</organism>
<evidence type="ECO:0000313" key="3">
    <source>
        <dbReference type="Proteomes" id="UP000006591"/>
    </source>
</evidence>
<dbReference type="HOGENOM" id="CLU_608874_0_0_1"/>
<feature type="region of interest" description="Disordered" evidence="1">
    <location>
        <begin position="17"/>
        <end position="87"/>
    </location>
</feature>
<dbReference type="STRING" id="4536.A0A0E0IW43"/>
<accession>A0A0E0IW43</accession>
<keyword evidence="3" id="KW-1185">Reference proteome</keyword>
<feature type="compositionally biased region" description="Polar residues" evidence="1">
    <location>
        <begin position="49"/>
        <end position="60"/>
    </location>
</feature>
<dbReference type="Proteomes" id="UP000006591">
    <property type="component" value="Chromosome 10"/>
</dbReference>
<evidence type="ECO:0000256" key="1">
    <source>
        <dbReference type="SAM" id="MobiDB-lite"/>
    </source>
</evidence>
<proteinExistence type="predicted"/>
<sequence length="491" mass="52998">MDWDDLGLVLRHRRPRHRVRQPGLGEDPRARRRHFPRRPRCARRRPHSLGTTISWPQQRSIYGENARDGTPTNPCAPGSVPGGSSSGSAVAVAANLANPGVVLRAMLAKKEELAAAGNIGSDPYKRRRIGADIGHGGVGTGGDMAEMAQSRGNPDLKGAMGSRGTRRQSHWRSWRRASGREGGAAVEGGGCAHSEIIEQTEPGNMLKNGGFEEGPYIFPNTSWGGTNWGVLVPPMDEDDHTPLSPWTILSTTKSVKYIDAAHYAVPGGARAVELVSGMETAMVQEVSTVPGRSYRLEFSVGDAGDGCSGSLTVQARAAVCRGEDRCRDHRHGSPLRRRPHGHRRGVGRGGGHGQPHRRRHHPSPPQQVGVPPRRRRRRLPRRLHRLRLLLQRRPFRHPVLQGPVAGVVGEADTEVAAAQEVAVEVAGHPVVASSRRMARQGEAGHTVDPAAEEEEDAGHRAAAGSGRGGGGAEEDADDHHARRPPRARKEK</sequence>
<feature type="region of interest" description="Disordered" evidence="1">
    <location>
        <begin position="433"/>
        <end position="491"/>
    </location>
</feature>
<name>A0A0E0IW43_ORYNI</name>
<reference evidence="2" key="2">
    <citation type="submission" date="2018-04" db="EMBL/GenBank/DDBJ databases">
        <title>OnivRS2 (Oryza nivara Reference Sequence Version 2).</title>
        <authorList>
            <person name="Zhang J."/>
            <person name="Kudrna D."/>
            <person name="Lee S."/>
            <person name="Talag J."/>
            <person name="Rajasekar S."/>
            <person name="Welchert J."/>
            <person name="Hsing Y.-I."/>
            <person name="Wing R.A."/>
        </authorList>
    </citation>
    <scope>NUCLEOTIDE SEQUENCE [LARGE SCALE GENOMIC DNA]</scope>
</reference>
<dbReference type="PANTHER" id="PTHR31265">
    <property type="entry name" value="OS02G0527500 PROTEIN-RELATED"/>
    <property type="match status" value="1"/>
</dbReference>
<dbReference type="EnsemblPlants" id="ONIVA10G20180.1">
    <property type="protein sequence ID" value="ONIVA10G20180.1"/>
    <property type="gene ID" value="ONIVA10G20180"/>
</dbReference>
<feature type="compositionally biased region" description="Basic residues" evidence="1">
    <location>
        <begin position="30"/>
        <end position="47"/>
    </location>
</feature>
<feature type="region of interest" description="Disordered" evidence="1">
    <location>
        <begin position="321"/>
        <end position="381"/>
    </location>
</feature>
<evidence type="ECO:0000313" key="2">
    <source>
        <dbReference type="EnsemblPlants" id="ONIVA10G20180.1"/>
    </source>
</evidence>
<dbReference type="AlphaFoldDB" id="A0A0E0IW43"/>
<dbReference type="InterPro" id="IPR052437">
    <property type="entry name" value="Pectin_Meth_Modulator"/>
</dbReference>
<protein>
    <submittedName>
        <fullName evidence="2">Uncharacterized protein</fullName>
    </submittedName>
</protein>
<dbReference type="PANTHER" id="PTHR31265:SF7">
    <property type="entry name" value="OS04G0494800 PROTEIN"/>
    <property type="match status" value="1"/>
</dbReference>
<feature type="compositionally biased region" description="Basic residues" evidence="1">
    <location>
        <begin position="328"/>
        <end position="346"/>
    </location>
</feature>
<dbReference type="Gene3D" id="2.60.120.260">
    <property type="entry name" value="Galactose-binding domain-like"/>
    <property type="match status" value="1"/>
</dbReference>
<feature type="compositionally biased region" description="Basic residues" evidence="1">
    <location>
        <begin position="164"/>
        <end position="177"/>
    </location>
</feature>
<feature type="region of interest" description="Disordered" evidence="1">
    <location>
        <begin position="152"/>
        <end position="188"/>
    </location>
</feature>